<dbReference type="STRING" id="1631356.VV01_01910"/>
<organism evidence="5 6">
    <name type="scientific">Luteipulveratus halotolerans</name>
    <dbReference type="NCBI Taxonomy" id="1631356"/>
    <lineage>
        <taxon>Bacteria</taxon>
        <taxon>Bacillati</taxon>
        <taxon>Actinomycetota</taxon>
        <taxon>Actinomycetes</taxon>
        <taxon>Micrococcales</taxon>
        <taxon>Dermacoccaceae</taxon>
        <taxon>Luteipulveratus</taxon>
    </lineage>
</organism>
<dbReference type="EMBL" id="LAIR01000002">
    <property type="protein sequence ID" value="KNX36184.1"/>
    <property type="molecule type" value="Genomic_DNA"/>
</dbReference>
<proteinExistence type="predicted"/>
<keyword evidence="2" id="KW-0328">Glycosyltransferase</keyword>
<dbReference type="Pfam" id="PF13692">
    <property type="entry name" value="Glyco_trans_1_4"/>
    <property type="match status" value="1"/>
</dbReference>
<dbReference type="PANTHER" id="PTHR45947:SF3">
    <property type="entry name" value="SULFOQUINOVOSYL TRANSFERASE SQD2"/>
    <property type="match status" value="1"/>
</dbReference>
<evidence type="ECO:0000256" key="2">
    <source>
        <dbReference type="ARBA" id="ARBA00022676"/>
    </source>
</evidence>
<keyword evidence="6" id="KW-1185">Reference proteome</keyword>
<comment type="caution">
    <text evidence="5">The sequence shown here is derived from an EMBL/GenBank/DDBJ whole genome shotgun (WGS) entry which is preliminary data.</text>
</comment>
<evidence type="ECO:0000256" key="1">
    <source>
        <dbReference type="ARBA" id="ARBA00021292"/>
    </source>
</evidence>
<dbReference type="Pfam" id="PF13579">
    <property type="entry name" value="Glyco_trans_4_4"/>
    <property type="match status" value="1"/>
</dbReference>
<dbReference type="GO" id="GO:0016758">
    <property type="term" value="F:hexosyltransferase activity"/>
    <property type="evidence" value="ECO:0007669"/>
    <property type="project" value="TreeGrafter"/>
</dbReference>
<protein>
    <recommendedName>
        <fullName evidence="1">D-inositol 3-phosphate glycosyltransferase</fullName>
    </recommendedName>
</protein>
<gene>
    <name evidence="5" type="ORF">VV01_01910</name>
</gene>
<evidence type="ECO:0000313" key="6">
    <source>
        <dbReference type="Proteomes" id="UP000037397"/>
    </source>
</evidence>
<dbReference type="GO" id="GO:1901137">
    <property type="term" value="P:carbohydrate derivative biosynthetic process"/>
    <property type="evidence" value="ECO:0007669"/>
    <property type="project" value="UniProtKB-ARBA"/>
</dbReference>
<keyword evidence="3" id="KW-0808">Transferase</keyword>
<dbReference type="Gene3D" id="3.40.50.2000">
    <property type="entry name" value="Glycogen Phosphorylase B"/>
    <property type="match status" value="2"/>
</dbReference>
<dbReference type="Proteomes" id="UP000037397">
    <property type="component" value="Unassembled WGS sequence"/>
</dbReference>
<evidence type="ECO:0000313" key="5">
    <source>
        <dbReference type="EMBL" id="KNX36184.1"/>
    </source>
</evidence>
<dbReference type="SUPFAM" id="SSF53756">
    <property type="entry name" value="UDP-Glycosyltransferase/glycogen phosphorylase"/>
    <property type="match status" value="1"/>
</dbReference>
<evidence type="ECO:0000256" key="3">
    <source>
        <dbReference type="ARBA" id="ARBA00022679"/>
    </source>
</evidence>
<name>A0A0L6CER9_9MICO</name>
<dbReference type="PANTHER" id="PTHR45947">
    <property type="entry name" value="SULFOQUINOVOSYL TRANSFERASE SQD2"/>
    <property type="match status" value="1"/>
</dbReference>
<reference evidence="6" key="1">
    <citation type="submission" date="2015-03" db="EMBL/GenBank/DDBJ databases">
        <title>Luteipulveratus halotolerans sp. nov., a novel actinobacterium (Dermacoccaceae) from Sarawak, Malaysia.</title>
        <authorList>
            <person name="Juboi H."/>
            <person name="Basik A."/>
            <person name="Shamsul S.S."/>
            <person name="Arnold P."/>
            <person name="Schmitt E.K."/>
            <person name="Sanglier J.-J."/>
            <person name="Yeo T."/>
        </authorList>
    </citation>
    <scope>NUCLEOTIDE SEQUENCE [LARGE SCALE GENOMIC DNA]</scope>
    <source>
        <strain evidence="6">C296001</strain>
    </source>
</reference>
<feature type="domain" description="Glycosyltransferase subfamily 4-like N-terminal" evidence="4">
    <location>
        <begin position="18"/>
        <end position="162"/>
    </location>
</feature>
<sequence>MTPVRVLHVTDSYVGAGVSRVLERLVELTPEVEHHLLWAGDSGLVDRARERYSTVTELPRGHGRRILATSRVTARLRPDVVHAHSSWGGLYARALAVRAPVVYQPHCYKFDDGRLAAPARLAFREAERALARRSAATIVLSPHEQRLARQLHRAAVTAVVPNSATVPTAEVTPTDVVPDRVVMVGRICSQKDPAFFSDVQRCLRARGSTLRMVWVGDGDDGGRAMLQAAGIEVTGWLDQDALVAQLSSGALYFHCARYEGFPVSVLDAAALGCPVVVRDIAAFEGTPLTRCATPESAADTLVDAAAHAATRARLRAQASALTTTMGSAAQRDAVMSLYTRLAGRPR</sequence>
<evidence type="ECO:0000259" key="4">
    <source>
        <dbReference type="Pfam" id="PF13579"/>
    </source>
</evidence>
<dbReference type="OrthoDB" id="477186at2"/>
<accession>A0A0L6CER9</accession>
<dbReference type="InterPro" id="IPR050194">
    <property type="entry name" value="Glycosyltransferase_grp1"/>
</dbReference>
<dbReference type="InterPro" id="IPR028098">
    <property type="entry name" value="Glyco_trans_4-like_N"/>
</dbReference>
<dbReference type="AlphaFoldDB" id="A0A0L6CER9"/>